<name>A0A914Q0C7_9BILA</name>
<sequence>MDLPTDEYFVLYRLPNDNLEYLNLDDLHVEKEEVDYMQVGDVFKIREGENVTFIFSGSEEEVRARKITMIGQIDVDSEDETEPSANKNERLPTQSNIISINSKLQNIDRRIKRLESHTNSRTTDHEILKGAVVKINGKTRNVGELSIGEFETLLAVNRQRLGPFPTLAGITELQIVEELGPYLTNSFIKMKFGNFVSYLAGFLLEEGTFRISFLPPLGPNLRASKPKHPKRILNCNFKSAFKYFALYFGGCVLTSDFKPLWLDSLRSRFNTKANNLNNKENAKYITFDDLVPPFNDENAF</sequence>
<proteinExistence type="predicted"/>
<dbReference type="WBParaSite" id="PDA_v2.g24572.t1">
    <property type="protein sequence ID" value="PDA_v2.g24572.t1"/>
    <property type="gene ID" value="PDA_v2.g24572"/>
</dbReference>
<protein>
    <submittedName>
        <fullName evidence="2">Uncharacterized protein</fullName>
    </submittedName>
</protein>
<evidence type="ECO:0000313" key="1">
    <source>
        <dbReference type="Proteomes" id="UP000887578"/>
    </source>
</evidence>
<dbReference type="Proteomes" id="UP000887578">
    <property type="component" value="Unplaced"/>
</dbReference>
<reference evidence="2" key="1">
    <citation type="submission" date="2022-11" db="UniProtKB">
        <authorList>
            <consortium name="WormBaseParasite"/>
        </authorList>
    </citation>
    <scope>IDENTIFICATION</scope>
</reference>
<dbReference type="AlphaFoldDB" id="A0A914Q0C7"/>
<evidence type="ECO:0000313" key="2">
    <source>
        <dbReference type="WBParaSite" id="PDA_v2.g24572.t1"/>
    </source>
</evidence>
<accession>A0A914Q0C7</accession>
<keyword evidence="1" id="KW-1185">Reference proteome</keyword>
<organism evidence="1 2">
    <name type="scientific">Panagrolaimus davidi</name>
    <dbReference type="NCBI Taxonomy" id="227884"/>
    <lineage>
        <taxon>Eukaryota</taxon>
        <taxon>Metazoa</taxon>
        <taxon>Ecdysozoa</taxon>
        <taxon>Nematoda</taxon>
        <taxon>Chromadorea</taxon>
        <taxon>Rhabditida</taxon>
        <taxon>Tylenchina</taxon>
        <taxon>Panagrolaimomorpha</taxon>
        <taxon>Panagrolaimoidea</taxon>
        <taxon>Panagrolaimidae</taxon>
        <taxon>Panagrolaimus</taxon>
    </lineage>
</organism>